<keyword evidence="4" id="KW-1185">Reference proteome</keyword>
<dbReference type="InterPro" id="IPR046031">
    <property type="entry name" value="DUF5989"/>
</dbReference>
<evidence type="ECO:0000313" key="3">
    <source>
        <dbReference type="EMBL" id="QNN71729.1"/>
    </source>
</evidence>
<reference evidence="3 4" key="1">
    <citation type="submission" date="2020-08" db="EMBL/GenBank/DDBJ databases">
        <title>Genome sequence of Thermomonas carbonis KCTC 42013T.</title>
        <authorList>
            <person name="Hyun D.-W."/>
            <person name="Bae J.-W."/>
        </authorList>
    </citation>
    <scope>NUCLEOTIDE SEQUENCE [LARGE SCALE GENOMIC DNA]</scope>
    <source>
        <strain evidence="3 4">KCTC 42013</strain>
    </source>
</reference>
<dbReference type="Pfam" id="PF19451">
    <property type="entry name" value="DUF5989"/>
    <property type="match status" value="1"/>
</dbReference>
<feature type="region of interest" description="Disordered" evidence="1">
    <location>
        <begin position="1"/>
        <end position="28"/>
    </location>
</feature>
<keyword evidence="2" id="KW-0812">Transmembrane</keyword>
<evidence type="ECO:0000256" key="2">
    <source>
        <dbReference type="SAM" id="Phobius"/>
    </source>
</evidence>
<feature type="transmembrane region" description="Helical" evidence="2">
    <location>
        <begin position="87"/>
        <end position="111"/>
    </location>
</feature>
<dbReference type="EMBL" id="CP060719">
    <property type="protein sequence ID" value="QNN71729.1"/>
    <property type="molecule type" value="Genomic_DNA"/>
</dbReference>
<dbReference type="AlphaFoldDB" id="A0A7G9SV54"/>
<feature type="compositionally biased region" description="Basic and acidic residues" evidence="1">
    <location>
        <begin position="10"/>
        <end position="28"/>
    </location>
</feature>
<dbReference type="Proteomes" id="UP000515804">
    <property type="component" value="Chromosome"/>
</dbReference>
<sequence length="114" mass="12843">MQRATQEDVLAERPRFGEHGQHDRVDRTQADRVVHDGQADSRRALVVGPSCIVSAVSLLATAYVMFDLLSDLWAYMRTRRKFWLAPLIIVLILLGALLVFAQGSVLAPFIYTIF</sequence>
<protein>
    <submittedName>
        <fullName evidence="3">Uncharacterized protein</fullName>
    </submittedName>
</protein>
<accession>A0A7G9SV54</accession>
<evidence type="ECO:0000256" key="1">
    <source>
        <dbReference type="SAM" id="MobiDB-lite"/>
    </source>
</evidence>
<name>A0A7G9SV54_9GAMM</name>
<dbReference type="KEGG" id="tcn:H9L16_02810"/>
<keyword evidence="2" id="KW-1133">Transmembrane helix</keyword>
<dbReference type="RefSeq" id="WP_187554243.1">
    <property type="nucleotide sequence ID" value="NZ_BMZL01000001.1"/>
</dbReference>
<gene>
    <name evidence="3" type="ORF">H9L16_02810</name>
</gene>
<proteinExistence type="predicted"/>
<organism evidence="3 4">
    <name type="scientific">Thermomonas carbonis</name>
    <dbReference type="NCBI Taxonomy" id="1463158"/>
    <lineage>
        <taxon>Bacteria</taxon>
        <taxon>Pseudomonadati</taxon>
        <taxon>Pseudomonadota</taxon>
        <taxon>Gammaproteobacteria</taxon>
        <taxon>Lysobacterales</taxon>
        <taxon>Lysobacteraceae</taxon>
        <taxon>Thermomonas</taxon>
    </lineage>
</organism>
<keyword evidence="2" id="KW-0472">Membrane</keyword>
<evidence type="ECO:0000313" key="4">
    <source>
        <dbReference type="Proteomes" id="UP000515804"/>
    </source>
</evidence>
<feature type="transmembrane region" description="Helical" evidence="2">
    <location>
        <begin position="44"/>
        <end position="66"/>
    </location>
</feature>